<dbReference type="Gene3D" id="3.20.20.370">
    <property type="entry name" value="Glycoside hydrolase/deacetylase"/>
    <property type="match status" value="1"/>
</dbReference>
<dbReference type="Proteomes" id="UP001500751">
    <property type="component" value="Unassembled WGS sequence"/>
</dbReference>
<organism evidence="1 2">
    <name type="scientific">Catenulispora yoronensis</name>
    <dbReference type="NCBI Taxonomy" id="450799"/>
    <lineage>
        <taxon>Bacteria</taxon>
        <taxon>Bacillati</taxon>
        <taxon>Actinomycetota</taxon>
        <taxon>Actinomycetes</taxon>
        <taxon>Catenulisporales</taxon>
        <taxon>Catenulisporaceae</taxon>
        <taxon>Catenulispora</taxon>
    </lineage>
</organism>
<sequence length="250" mass="26623">MPRPNLLVSVHDIAPASADATRRWLADLDARDVPATLLVIPGPWRGARLSQSPDLVAELHAARARGHELALHGWAHRAGPGGAPWRRAAAQLIARGAAEFAALDRAEATSRLAAGLAELAALDIEPVGFHPPGWLASPGAYQALRRVGLRYSSSHLFVHDLITERRHTLPALSHRPGGRGEAFGATFMRRSAAAMARSGRSFRVALHPDDLDHPGLRETTLAVIDDTLAAGYRAGTYSGLVMRGAAVAAR</sequence>
<dbReference type="InterPro" id="IPR011330">
    <property type="entry name" value="Glyco_hydro/deAcase_b/a-brl"/>
</dbReference>
<name>A0ABN2V598_9ACTN</name>
<evidence type="ECO:0000313" key="1">
    <source>
        <dbReference type="EMBL" id="GAA2051064.1"/>
    </source>
</evidence>
<dbReference type="SUPFAM" id="SSF88713">
    <property type="entry name" value="Glycoside hydrolase/deacetylase"/>
    <property type="match status" value="1"/>
</dbReference>
<keyword evidence="2" id="KW-1185">Reference proteome</keyword>
<evidence type="ECO:0008006" key="3">
    <source>
        <dbReference type="Google" id="ProtNLM"/>
    </source>
</evidence>
<reference evidence="1 2" key="1">
    <citation type="journal article" date="2019" name="Int. J. Syst. Evol. Microbiol.">
        <title>The Global Catalogue of Microorganisms (GCM) 10K type strain sequencing project: providing services to taxonomists for standard genome sequencing and annotation.</title>
        <authorList>
            <consortium name="The Broad Institute Genomics Platform"/>
            <consortium name="The Broad Institute Genome Sequencing Center for Infectious Disease"/>
            <person name="Wu L."/>
            <person name="Ma J."/>
        </authorList>
    </citation>
    <scope>NUCLEOTIDE SEQUENCE [LARGE SCALE GENOMIC DNA]</scope>
    <source>
        <strain evidence="1 2">JCM 16014</strain>
    </source>
</reference>
<dbReference type="EMBL" id="BAAAQN010000050">
    <property type="protein sequence ID" value="GAA2051064.1"/>
    <property type="molecule type" value="Genomic_DNA"/>
</dbReference>
<evidence type="ECO:0000313" key="2">
    <source>
        <dbReference type="Proteomes" id="UP001500751"/>
    </source>
</evidence>
<protein>
    <recommendedName>
        <fullName evidence="3">Deacetylase</fullName>
    </recommendedName>
</protein>
<dbReference type="RefSeq" id="WP_344669734.1">
    <property type="nucleotide sequence ID" value="NZ_BAAAQN010000050.1"/>
</dbReference>
<dbReference type="InterPro" id="IPR018763">
    <property type="entry name" value="DUF2334"/>
</dbReference>
<accession>A0ABN2V598</accession>
<proteinExistence type="predicted"/>
<gene>
    <name evidence="1" type="ORF">GCM10009839_67350</name>
</gene>
<comment type="caution">
    <text evidence="1">The sequence shown here is derived from an EMBL/GenBank/DDBJ whole genome shotgun (WGS) entry which is preliminary data.</text>
</comment>
<dbReference type="Pfam" id="PF10096">
    <property type="entry name" value="DUF2334"/>
    <property type="match status" value="1"/>
</dbReference>
<dbReference type="CDD" id="cd11374">
    <property type="entry name" value="CE4_u10"/>
    <property type="match status" value="1"/>
</dbReference>